<dbReference type="InterPro" id="IPR000048">
    <property type="entry name" value="IQ_motif_EF-hand-BS"/>
</dbReference>
<dbReference type="RefSeq" id="XP_011640777.1">
    <property type="nucleotide sequence ID" value="XM_011642475.2"/>
</dbReference>
<protein>
    <submittedName>
        <fullName evidence="3">Neuromodulin</fullName>
    </submittedName>
</protein>
<dbReference type="SMART" id="SM00015">
    <property type="entry name" value="IQ"/>
    <property type="match status" value="3"/>
</dbReference>
<dbReference type="GeneID" id="105429480"/>
<evidence type="ECO:0000313" key="3">
    <source>
        <dbReference type="RefSeq" id="XP_011640777.1"/>
    </source>
</evidence>
<dbReference type="GO" id="GO:0005516">
    <property type="term" value="F:calmodulin binding"/>
    <property type="evidence" value="ECO:0007669"/>
    <property type="project" value="TreeGrafter"/>
</dbReference>
<reference evidence="3" key="1">
    <citation type="submission" date="2025-08" db="UniProtKB">
        <authorList>
            <consortium name="RefSeq"/>
        </authorList>
    </citation>
    <scope>IDENTIFICATION</scope>
</reference>
<sequence>MGCNTSKESVQPAVDEAKEGDSVKNGDISKAAEDSATNAESSDKEKENDTEEEKQKEAAATKIQAAFRGHHARKSLRVSETASKPKTDEESTEQSTKEQLEEEFPTDDQELCDAAKKIQATFRGHMSRKEQATAAAKSAINMVESATAKIEEKMQDAVHELEGIDLADPDLHKAATKIQASFRGHKVRQEVNIHSTADDSKK</sequence>
<dbReference type="Pfam" id="PF00612">
    <property type="entry name" value="IQ"/>
    <property type="match status" value="3"/>
</dbReference>
<name>A0A6I9WMJ0_9HYME</name>
<dbReference type="PANTHER" id="PTHR10699:SF11">
    <property type="entry name" value="IGLOO, ISOFORM A"/>
    <property type="match status" value="1"/>
</dbReference>
<proteinExistence type="predicted"/>
<gene>
    <name evidence="3" type="primary">LOC105429480</name>
</gene>
<feature type="compositionally biased region" description="Basic and acidic residues" evidence="1">
    <location>
        <begin position="15"/>
        <end position="24"/>
    </location>
</feature>
<dbReference type="Proteomes" id="UP000504615">
    <property type="component" value="Unplaced"/>
</dbReference>
<feature type="compositionally biased region" description="Acidic residues" evidence="1">
    <location>
        <begin position="100"/>
        <end position="111"/>
    </location>
</feature>
<dbReference type="PANTHER" id="PTHR10699">
    <property type="entry name" value="NEUROMODULIN"/>
    <property type="match status" value="1"/>
</dbReference>
<dbReference type="PROSITE" id="PS50096">
    <property type="entry name" value="IQ"/>
    <property type="match status" value="3"/>
</dbReference>
<organism evidence="2 3">
    <name type="scientific">Pogonomyrmex barbatus</name>
    <name type="common">red harvester ant</name>
    <dbReference type="NCBI Taxonomy" id="144034"/>
    <lineage>
        <taxon>Eukaryota</taxon>
        <taxon>Metazoa</taxon>
        <taxon>Ecdysozoa</taxon>
        <taxon>Arthropoda</taxon>
        <taxon>Hexapoda</taxon>
        <taxon>Insecta</taxon>
        <taxon>Pterygota</taxon>
        <taxon>Neoptera</taxon>
        <taxon>Endopterygota</taxon>
        <taxon>Hymenoptera</taxon>
        <taxon>Apocrita</taxon>
        <taxon>Aculeata</taxon>
        <taxon>Formicoidea</taxon>
        <taxon>Formicidae</taxon>
        <taxon>Myrmicinae</taxon>
        <taxon>Pogonomyrmex</taxon>
    </lineage>
</organism>
<feature type="region of interest" description="Disordered" evidence="1">
    <location>
        <begin position="1"/>
        <end position="111"/>
    </location>
</feature>
<feature type="compositionally biased region" description="Basic and acidic residues" evidence="1">
    <location>
        <begin position="41"/>
        <end position="59"/>
    </location>
</feature>
<dbReference type="Gene3D" id="1.20.5.190">
    <property type="match status" value="2"/>
</dbReference>
<feature type="compositionally biased region" description="Basic and acidic residues" evidence="1">
    <location>
        <begin position="83"/>
        <end position="99"/>
    </location>
</feature>
<dbReference type="CTD" id="3535"/>
<dbReference type="OrthoDB" id="252964at2759"/>
<keyword evidence="2" id="KW-1185">Reference proteome</keyword>
<dbReference type="CDD" id="cd23767">
    <property type="entry name" value="IQCD"/>
    <property type="match status" value="2"/>
</dbReference>
<dbReference type="AlphaFoldDB" id="A0A6I9WMJ0"/>
<accession>A0A6I9WMJ0</accession>
<evidence type="ECO:0000256" key="1">
    <source>
        <dbReference type="SAM" id="MobiDB-lite"/>
    </source>
</evidence>
<dbReference type="KEGG" id="pbar:105429480"/>
<evidence type="ECO:0000313" key="2">
    <source>
        <dbReference type="Proteomes" id="UP000504615"/>
    </source>
</evidence>